<organism evidence="3 4">
    <name type="scientific">Lithohypha guttulata</name>
    <dbReference type="NCBI Taxonomy" id="1690604"/>
    <lineage>
        <taxon>Eukaryota</taxon>
        <taxon>Fungi</taxon>
        <taxon>Dikarya</taxon>
        <taxon>Ascomycota</taxon>
        <taxon>Pezizomycotina</taxon>
        <taxon>Eurotiomycetes</taxon>
        <taxon>Chaetothyriomycetidae</taxon>
        <taxon>Chaetothyriales</taxon>
        <taxon>Trichomeriaceae</taxon>
        <taxon>Lithohypha</taxon>
    </lineage>
</organism>
<dbReference type="Gene3D" id="3.40.50.12780">
    <property type="entry name" value="N-terminal domain of ligase-like"/>
    <property type="match status" value="1"/>
</dbReference>
<dbReference type="Gene3D" id="3.30.300.30">
    <property type="match status" value="1"/>
</dbReference>
<evidence type="ECO:0008006" key="5">
    <source>
        <dbReference type="Google" id="ProtNLM"/>
    </source>
</evidence>
<comment type="caution">
    <text evidence="3">The sequence shown here is derived from an EMBL/GenBank/DDBJ whole genome shotgun (WGS) entry which is preliminary data.</text>
</comment>
<reference evidence="3 4" key="1">
    <citation type="submission" date="2023-08" db="EMBL/GenBank/DDBJ databases">
        <title>Black Yeasts Isolated from many extreme environments.</title>
        <authorList>
            <person name="Coleine C."/>
            <person name="Stajich J.E."/>
            <person name="Selbmann L."/>
        </authorList>
    </citation>
    <scope>NUCLEOTIDE SEQUENCE [LARGE SCALE GENOMIC DNA]</scope>
    <source>
        <strain evidence="3 4">CCFEE 5910</strain>
    </source>
</reference>
<dbReference type="SUPFAM" id="SSF56801">
    <property type="entry name" value="Acetyl-CoA synthetase-like"/>
    <property type="match status" value="1"/>
</dbReference>
<proteinExistence type="inferred from homology"/>
<keyword evidence="4" id="KW-1185">Reference proteome</keyword>
<dbReference type="AlphaFoldDB" id="A0AAN7YIE7"/>
<dbReference type="InterPro" id="IPR045851">
    <property type="entry name" value="AMP-bd_C_sf"/>
</dbReference>
<gene>
    <name evidence="3" type="ORF">LTR05_004410</name>
</gene>
<dbReference type="PANTHER" id="PTHR43201">
    <property type="entry name" value="ACYL-COA SYNTHETASE"/>
    <property type="match status" value="1"/>
</dbReference>
<sequence length="146" mass="15904">MSGESGASFLDDEQGRWFVTGDTAMIDNDGVVFILGRTKDMISKGGSIVVPAAIESFLQRRLKLQVVVVSIPCKNGGYESWVIVEDQADGEISSWLVEEFGASYAVRHVFTITKLGLDGMPRSGTGKMDKLALQDAVMRRLEKSVS</sequence>
<evidence type="ECO:0000256" key="2">
    <source>
        <dbReference type="ARBA" id="ARBA00022598"/>
    </source>
</evidence>
<dbReference type="InterPro" id="IPR042099">
    <property type="entry name" value="ANL_N_sf"/>
</dbReference>
<accession>A0AAN7YIE7</accession>
<dbReference type="Proteomes" id="UP001309876">
    <property type="component" value="Unassembled WGS sequence"/>
</dbReference>
<evidence type="ECO:0000313" key="3">
    <source>
        <dbReference type="EMBL" id="KAK5087239.1"/>
    </source>
</evidence>
<dbReference type="PANTHER" id="PTHR43201:SF5">
    <property type="entry name" value="MEDIUM-CHAIN ACYL-COA LIGASE ACSF2, MITOCHONDRIAL"/>
    <property type="match status" value="1"/>
</dbReference>
<evidence type="ECO:0000256" key="1">
    <source>
        <dbReference type="ARBA" id="ARBA00006432"/>
    </source>
</evidence>
<dbReference type="GO" id="GO:0031956">
    <property type="term" value="F:medium-chain fatty acid-CoA ligase activity"/>
    <property type="evidence" value="ECO:0007669"/>
    <property type="project" value="TreeGrafter"/>
</dbReference>
<evidence type="ECO:0000313" key="4">
    <source>
        <dbReference type="Proteomes" id="UP001309876"/>
    </source>
</evidence>
<keyword evidence="2" id="KW-0436">Ligase</keyword>
<protein>
    <recommendedName>
        <fullName evidence="5">AMP-binding enzyme C-terminal domain-containing protein</fullName>
    </recommendedName>
</protein>
<comment type="similarity">
    <text evidence="1">Belongs to the ATP-dependent AMP-binding enzyme family.</text>
</comment>
<name>A0AAN7YIE7_9EURO</name>
<dbReference type="EMBL" id="JAVRRJ010000003">
    <property type="protein sequence ID" value="KAK5087239.1"/>
    <property type="molecule type" value="Genomic_DNA"/>
</dbReference>
<dbReference type="GO" id="GO:0006631">
    <property type="term" value="P:fatty acid metabolic process"/>
    <property type="evidence" value="ECO:0007669"/>
    <property type="project" value="TreeGrafter"/>
</dbReference>